<dbReference type="EMBL" id="JADOUA010000001">
    <property type="protein sequence ID" value="MBG6086079.1"/>
    <property type="molecule type" value="Genomic_DNA"/>
</dbReference>
<evidence type="ECO:0000256" key="7">
    <source>
        <dbReference type="RuleBase" id="RU363032"/>
    </source>
</evidence>
<evidence type="ECO:0000256" key="1">
    <source>
        <dbReference type="ARBA" id="ARBA00004651"/>
    </source>
</evidence>
<keyword evidence="11" id="KW-1185">Reference proteome</keyword>
<comment type="similarity">
    <text evidence="7">Belongs to the binding-protein-dependent transport system permease family.</text>
</comment>
<evidence type="ECO:0000256" key="8">
    <source>
        <dbReference type="SAM" id="MobiDB-lite"/>
    </source>
</evidence>
<dbReference type="SUPFAM" id="SSF161098">
    <property type="entry name" value="MetI-like"/>
    <property type="match status" value="1"/>
</dbReference>
<accession>A0A931DBZ2</accession>
<feature type="transmembrane region" description="Helical" evidence="7">
    <location>
        <begin position="187"/>
        <end position="208"/>
    </location>
</feature>
<dbReference type="GO" id="GO:0055085">
    <property type="term" value="P:transmembrane transport"/>
    <property type="evidence" value="ECO:0007669"/>
    <property type="project" value="InterPro"/>
</dbReference>
<sequence>MTTATAPEATSRPLPEERRASLWSRRGRSASSSAIALAASLLSMLAVWQLAAVYGHRVPSIGETIGRLADEAAGGHFATNLAVSMNRFTLGLLAALIVGTALGVLMGLSRFAEYALADLTMAALAAPAVIWALLTTMWFGFGWLTPVTTVFLSALPFVVVNIAKAVRAVPPELVLMARSFGVSRAHVLRHIVAPAVAGSAVAAVRFAIMSAWNGLLLAEWFGSISGVGWRSRYWYDANQLDGFLAWVVVFIAFLVLADQIILGPIERFVTRWRNA</sequence>
<dbReference type="Gene3D" id="1.10.3720.10">
    <property type="entry name" value="MetI-like"/>
    <property type="match status" value="1"/>
</dbReference>
<gene>
    <name evidence="10" type="ORF">IW256_000192</name>
</gene>
<evidence type="ECO:0000313" key="11">
    <source>
        <dbReference type="Proteomes" id="UP000614047"/>
    </source>
</evidence>
<dbReference type="InterPro" id="IPR035906">
    <property type="entry name" value="MetI-like_sf"/>
</dbReference>
<dbReference type="PANTHER" id="PTHR30151">
    <property type="entry name" value="ALKANE SULFONATE ABC TRANSPORTER-RELATED, MEMBRANE SUBUNIT"/>
    <property type="match status" value="1"/>
</dbReference>
<evidence type="ECO:0000259" key="9">
    <source>
        <dbReference type="PROSITE" id="PS50928"/>
    </source>
</evidence>
<dbReference type="InterPro" id="IPR000515">
    <property type="entry name" value="MetI-like"/>
</dbReference>
<feature type="transmembrane region" description="Helical" evidence="7">
    <location>
        <begin position="120"/>
        <end position="141"/>
    </location>
</feature>
<name>A0A931DBZ2_9ACTN</name>
<feature type="transmembrane region" description="Helical" evidence="7">
    <location>
        <begin position="243"/>
        <end position="265"/>
    </location>
</feature>
<evidence type="ECO:0000313" key="10">
    <source>
        <dbReference type="EMBL" id="MBG6086079.1"/>
    </source>
</evidence>
<keyword evidence="6 7" id="KW-0472">Membrane</keyword>
<evidence type="ECO:0000256" key="2">
    <source>
        <dbReference type="ARBA" id="ARBA00022448"/>
    </source>
</evidence>
<evidence type="ECO:0000256" key="6">
    <source>
        <dbReference type="ARBA" id="ARBA00023136"/>
    </source>
</evidence>
<organism evidence="10 11">
    <name type="scientific">Actinomadura viridis</name>
    <dbReference type="NCBI Taxonomy" id="58110"/>
    <lineage>
        <taxon>Bacteria</taxon>
        <taxon>Bacillati</taxon>
        <taxon>Actinomycetota</taxon>
        <taxon>Actinomycetes</taxon>
        <taxon>Streptosporangiales</taxon>
        <taxon>Thermomonosporaceae</taxon>
        <taxon>Actinomadura</taxon>
    </lineage>
</organism>
<dbReference type="AlphaFoldDB" id="A0A931DBZ2"/>
<proteinExistence type="inferred from homology"/>
<evidence type="ECO:0000256" key="3">
    <source>
        <dbReference type="ARBA" id="ARBA00022475"/>
    </source>
</evidence>
<dbReference type="GO" id="GO:0005886">
    <property type="term" value="C:plasma membrane"/>
    <property type="evidence" value="ECO:0007669"/>
    <property type="project" value="UniProtKB-SubCell"/>
</dbReference>
<feature type="transmembrane region" description="Helical" evidence="7">
    <location>
        <begin position="147"/>
        <end position="166"/>
    </location>
</feature>
<keyword evidence="2 7" id="KW-0813">Transport</keyword>
<feature type="transmembrane region" description="Helical" evidence="7">
    <location>
        <begin position="34"/>
        <end position="54"/>
    </location>
</feature>
<keyword evidence="5 7" id="KW-1133">Transmembrane helix</keyword>
<evidence type="ECO:0000256" key="4">
    <source>
        <dbReference type="ARBA" id="ARBA00022692"/>
    </source>
</evidence>
<dbReference type="CDD" id="cd06261">
    <property type="entry name" value="TM_PBP2"/>
    <property type="match status" value="1"/>
</dbReference>
<comment type="subcellular location">
    <subcellularLocation>
        <location evidence="1 7">Cell membrane</location>
        <topology evidence="1 7">Multi-pass membrane protein</topology>
    </subcellularLocation>
</comment>
<dbReference type="RefSeq" id="WP_197009131.1">
    <property type="nucleotide sequence ID" value="NZ_BAABES010000017.1"/>
</dbReference>
<keyword evidence="3" id="KW-1003">Cell membrane</keyword>
<dbReference type="Pfam" id="PF00528">
    <property type="entry name" value="BPD_transp_1"/>
    <property type="match status" value="1"/>
</dbReference>
<feature type="transmembrane region" description="Helical" evidence="7">
    <location>
        <begin position="88"/>
        <end position="108"/>
    </location>
</feature>
<dbReference type="PANTHER" id="PTHR30151:SF0">
    <property type="entry name" value="ABC TRANSPORTER PERMEASE PROTEIN MJ0413-RELATED"/>
    <property type="match status" value="1"/>
</dbReference>
<dbReference type="Proteomes" id="UP000614047">
    <property type="component" value="Unassembled WGS sequence"/>
</dbReference>
<reference evidence="10" key="1">
    <citation type="submission" date="2020-11" db="EMBL/GenBank/DDBJ databases">
        <title>Sequencing the genomes of 1000 actinobacteria strains.</title>
        <authorList>
            <person name="Klenk H.-P."/>
        </authorList>
    </citation>
    <scope>NUCLEOTIDE SEQUENCE</scope>
    <source>
        <strain evidence="10">DSM 43175</strain>
    </source>
</reference>
<keyword evidence="4 7" id="KW-0812">Transmembrane</keyword>
<dbReference type="PROSITE" id="PS50928">
    <property type="entry name" value="ABC_TM1"/>
    <property type="match status" value="1"/>
</dbReference>
<comment type="caution">
    <text evidence="10">The sequence shown here is derived from an EMBL/GenBank/DDBJ whole genome shotgun (WGS) entry which is preliminary data.</text>
</comment>
<feature type="region of interest" description="Disordered" evidence="8">
    <location>
        <begin position="1"/>
        <end position="23"/>
    </location>
</feature>
<protein>
    <submittedName>
        <fullName evidence="10">NitT/TauT family transport system permease protein</fullName>
    </submittedName>
</protein>
<feature type="domain" description="ABC transmembrane type-1" evidence="9">
    <location>
        <begin position="81"/>
        <end position="262"/>
    </location>
</feature>
<evidence type="ECO:0000256" key="5">
    <source>
        <dbReference type="ARBA" id="ARBA00022989"/>
    </source>
</evidence>